<dbReference type="EMBL" id="JACJIP010000062">
    <property type="protein sequence ID" value="MBA9088675.1"/>
    <property type="molecule type" value="Genomic_DNA"/>
</dbReference>
<dbReference type="RefSeq" id="WP_182540421.1">
    <property type="nucleotide sequence ID" value="NZ_JACJIP010000062.1"/>
</dbReference>
<evidence type="ECO:0000313" key="1">
    <source>
        <dbReference type="EMBL" id="MBA9088675.1"/>
    </source>
</evidence>
<organism evidence="1 2">
    <name type="scientific">Fontibacillus solani</name>
    <dbReference type="NCBI Taxonomy" id="1572857"/>
    <lineage>
        <taxon>Bacteria</taxon>
        <taxon>Bacillati</taxon>
        <taxon>Bacillota</taxon>
        <taxon>Bacilli</taxon>
        <taxon>Bacillales</taxon>
        <taxon>Paenibacillaceae</taxon>
        <taxon>Fontibacillus</taxon>
    </lineage>
</organism>
<dbReference type="AlphaFoldDB" id="A0A7W3SYT9"/>
<reference evidence="1 2" key="1">
    <citation type="submission" date="2020-08" db="EMBL/GenBank/DDBJ databases">
        <title>Genomic Encyclopedia of Type Strains, Phase III (KMG-III): the genomes of soil and plant-associated and newly described type strains.</title>
        <authorList>
            <person name="Whitman W."/>
        </authorList>
    </citation>
    <scope>NUCLEOTIDE SEQUENCE [LARGE SCALE GENOMIC DNA]</scope>
    <source>
        <strain evidence="1 2">CECT 8693</strain>
    </source>
</reference>
<comment type="caution">
    <text evidence="1">The sequence shown here is derived from an EMBL/GenBank/DDBJ whole genome shotgun (WGS) entry which is preliminary data.</text>
</comment>
<accession>A0A7W3SYT9</accession>
<keyword evidence="2" id="KW-1185">Reference proteome</keyword>
<proteinExistence type="predicted"/>
<sequence>MNKLVMSDLEQSTDPVLIERISLTNPPLMTNSEQFICSQFASCLDNDHFYVSQYRHININFPKGFIVNREGQLIWNTLELEKTYSIVSSSYRVGQ</sequence>
<dbReference type="Proteomes" id="UP000567067">
    <property type="component" value="Unassembled WGS sequence"/>
</dbReference>
<name>A0A7W3SYT9_9BACL</name>
<evidence type="ECO:0000313" key="2">
    <source>
        <dbReference type="Proteomes" id="UP000567067"/>
    </source>
</evidence>
<gene>
    <name evidence="1" type="ORF">FHR92_005193</name>
</gene>
<protein>
    <submittedName>
        <fullName evidence="1">Uncharacterized protein</fullName>
    </submittedName>
</protein>